<dbReference type="Proteomes" id="UP000008068">
    <property type="component" value="Unassembled WGS sequence"/>
</dbReference>
<dbReference type="EMBL" id="GL379953">
    <property type="protein sequence ID" value="EGT38065.1"/>
    <property type="molecule type" value="Genomic_DNA"/>
</dbReference>
<accession>G0NV20</accession>
<evidence type="ECO:0000313" key="2">
    <source>
        <dbReference type="Proteomes" id="UP000008068"/>
    </source>
</evidence>
<sequence length="72" mass="8612">MSLTKHRCMETRHFFRISSHQRRVWKDSAADKKWMAEHPDGTLETLEIKRKTSEKVRKILGKKIVKEFDEGN</sequence>
<protein>
    <submittedName>
        <fullName evidence="1">Uncharacterized protein</fullName>
    </submittedName>
</protein>
<organism evidence="2">
    <name type="scientific">Caenorhabditis brenneri</name>
    <name type="common">Nematode worm</name>
    <dbReference type="NCBI Taxonomy" id="135651"/>
    <lineage>
        <taxon>Eukaryota</taxon>
        <taxon>Metazoa</taxon>
        <taxon>Ecdysozoa</taxon>
        <taxon>Nematoda</taxon>
        <taxon>Chromadorea</taxon>
        <taxon>Rhabditida</taxon>
        <taxon>Rhabditina</taxon>
        <taxon>Rhabditomorpha</taxon>
        <taxon>Rhabditoidea</taxon>
        <taxon>Rhabditidae</taxon>
        <taxon>Peloderinae</taxon>
        <taxon>Caenorhabditis</taxon>
    </lineage>
</organism>
<dbReference type="HOGENOM" id="CLU_2724461_0_0_1"/>
<keyword evidence="2" id="KW-1185">Reference proteome</keyword>
<gene>
    <name evidence="1" type="ORF">CAEBREN_18610</name>
</gene>
<reference evidence="2" key="1">
    <citation type="submission" date="2011-07" db="EMBL/GenBank/DDBJ databases">
        <authorList>
            <consortium name="Caenorhabditis brenneri Sequencing and Analysis Consortium"/>
            <person name="Wilson R.K."/>
        </authorList>
    </citation>
    <scope>NUCLEOTIDE SEQUENCE [LARGE SCALE GENOMIC DNA]</scope>
    <source>
        <strain evidence="2">PB2801</strain>
    </source>
</reference>
<dbReference type="AlphaFoldDB" id="G0NV20"/>
<dbReference type="InParanoid" id="G0NV20"/>
<name>G0NV20_CAEBE</name>
<proteinExistence type="predicted"/>
<evidence type="ECO:0000313" key="1">
    <source>
        <dbReference type="EMBL" id="EGT38065.1"/>
    </source>
</evidence>